<protein>
    <submittedName>
        <fullName evidence="2">Uncharacterized protein</fullName>
    </submittedName>
</protein>
<evidence type="ECO:0000256" key="1">
    <source>
        <dbReference type="SAM" id="Coils"/>
    </source>
</evidence>
<name>A0A9P5HCG6_9HYPO</name>
<feature type="coiled-coil region" evidence="1">
    <location>
        <begin position="110"/>
        <end position="151"/>
    </location>
</feature>
<evidence type="ECO:0000313" key="3">
    <source>
        <dbReference type="Proteomes" id="UP000722485"/>
    </source>
</evidence>
<proteinExistence type="predicted"/>
<evidence type="ECO:0000313" key="2">
    <source>
        <dbReference type="EMBL" id="KAF7554860.1"/>
    </source>
</evidence>
<dbReference type="AlphaFoldDB" id="A0A9P5HCG6"/>
<gene>
    <name evidence="2" type="ORF">G7Z17_g2633</name>
</gene>
<comment type="caution">
    <text evidence="2">The sequence shown here is derived from an EMBL/GenBank/DDBJ whole genome shotgun (WGS) entry which is preliminary data.</text>
</comment>
<organism evidence="2 3">
    <name type="scientific">Cylindrodendrum hubeiense</name>
    <dbReference type="NCBI Taxonomy" id="595255"/>
    <lineage>
        <taxon>Eukaryota</taxon>
        <taxon>Fungi</taxon>
        <taxon>Dikarya</taxon>
        <taxon>Ascomycota</taxon>
        <taxon>Pezizomycotina</taxon>
        <taxon>Sordariomycetes</taxon>
        <taxon>Hypocreomycetidae</taxon>
        <taxon>Hypocreales</taxon>
        <taxon>Nectriaceae</taxon>
        <taxon>Cylindrodendrum</taxon>
    </lineage>
</organism>
<keyword evidence="3" id="KW-1185">Reference proteome</keyword>
<keyword evidence="1" id="KW-0175">Coiled coil</keyword>
<reference evidence="2" key="1">
    <citation type="submission" date="2020-03" db="EMBL/GenBank/DDBJ databases">
        <title>Draft Genome Sequence of Cylindrodendrum hubeiense.</title>
        <authorList>
            <person name="Buettner E."/>
            <person name="Kellner H."/>
        </authorList>
    </citation>
    <scope>NUCLEOTIDE SEQUENCE</scope>
    <source>
        <strain evidence="2">IHI 201604</strain>
    </source>
</reference>
<accession>A0A9P5HCG6</accession>
<dbReference type="EMBL" id="JAANBB010000027">
    <property type="protein sequence ID" value="KAF7554860.1"/>
    <property type="molecule type" value="Genomic_DNA"/>
</dbReference>
<sequence>MCDTHGRVYDTLYANIGYCTQMGQDIFIATAERMERVGYLALEMSKSGGIIDSMLEYIAPTQSTARDKQLHAYLITGQRNINESIQTISQVKDDFETWRVVTKSLVHVLQEKAENKLRDQTIQEQRLADELEEERQQLEDFERRYENAFEIYQNAVTRVPKTLGSASAMISAAVAAGLAPEIFVAGLALGTINYLFLDLQQRRRKSSVRDLEKETSTLRSTLEQLSGESKSIAEVAALVERTLERLNQLQLQINKFMRFLMEIQKMIQKASDVKDLALTTTWTLEDRESLKPDEKLKEDIRRNGLFMRNRFLIASKYAALYNEVSDLYIIPGIDWVSEICLIDSQDNVIEAKVQEIAEWKERICDNALPLILQREDELKVMLKNLNRDSLRSSERVVPDPES</sequence>
<dbReference type="OrthoDB" id="5406275at2759"/>
<dbReference type="Proteomes" id="UP000722485">
    <property type="component" value="Unassembled WGS sequence"/>
</dbReference>
<feature type="coiled-coil region" evidence="1">
    <location>
        <begin position="208"/>
        <end position="252"/>
    </location>
</feature>